<accession>A0A3B4TQZ2</accession>
<dbReference type="Ensembl" id="ENSSDUT00000008609.1">
    <property type="protein sequence ID" value="ENSSDUP00000008457.1"/>
    <property type="gene ID" value="ENSSDUG00000006209.1"/>
</dbReference>
<proteinExistence type="predicted"/>
<dbReference type="PANTHER" id="PTHR47115:SF1">
    <property type="entry name" value="COILED-COIL DOMAIN-CONTAINING PROTEIN 183"/>
    <property type="match status" value="1"/>
</dbReference>
<evidence type="ECO:0000256" key="1">
    <source>
        <dbReference type="SAM" id="Coils"/>
    </source>
</evidence>
<dbReference type="InterPro" id="IPR043247">
    <property type="entry name" value="CCDC183"/>
</dbReference>
<evidence type="ECO:0000313" key="4">
    <source>
        <dbReference type="Proteomes" id="UP000261420"/>
    </source>
</evidence>
<feature type="region of interest" description="Disordered" evidence="2">
    <location>
        <begin position="1"/>
        <end position="45"/>
    </location>
</feature>
<dbReference type="Proteomes" id="UP000261420">
    <property type="component" value="Unplaced"/>
</dbReference>
<dbReference type="AlphaFoldDB" id="A0A3B4TQZ2"/>
<evidence type="ECO:0000256" key="2">
    <source>
        <dbReference type="SAM" id="MobiDB-lite"/>
    </source>
</evidence>
<dbReference type="PANTHER" id="PTHR47115">
    <property type="entry name" value="COILED-COIL DOMAIN-CONTAINING PROTEIN 183"/>
    <property type="match status" value="1"/>
</dbReference>
<evidence type="ECO:0000313" key="3">
    <source>
        <dbReference type="Ensembl" id="ENSSDUP00000008457.1"/>
    </source>
</evidence>
<protein>
    <recommendedName>
        <fullName evidence="5">Coiled-coil domain containing 151</fullName>
    </recommendedName>
</protein>
<reference evidence="3" key="2">
    <citation type="submission" date="2025-09" db="UniProtKB">
        <authorList>
            <consortium name="Ensembl"/>
        </authorList>
    </citation>
    <scope>IDENTIFICATION</scope>
</reference>
<sequence>MKDGRTPPLRRRKTSDKRVEEQDSPSKQVWDGNDKYTTRQKPLSRLGHPLEKKLEQEKVGRFVLINEHNRLTQAVKEKKAKLKRLQESLKAMHLQPATYNNEDTLKQHIRQLENNAEKMKKKITEAKKIQVTYHHICENLQQEVRDIYQVLEQRERAVADRQAKVDNVTKMLQSAEAAADGTLGRMVQVEHETMETRREMAGQLCELSTEVKELKKDMETFGRLSPRGQSRMKERETEEEEARLDSVEDQQCYDLCGASGYDMKPVKDMEPVSEALGCADVQKLVNKMVSQRATEEQLATEKTQYDELIEQDAQILADLDLQCAELKFSEKPAAIRFEKLKKQIQAKPVGNHVERLHASLEHSQDLLDTVEQGVNTLYFRMSSVPVEGFRWPKCTDCTDKLRDISAPLSTLLQSTSMQTPETRDMDQETFYSLLESFNTMELSNNKRPTTPTDAPQLSDEEEEEECCPSRDEIKRCSIRLIEAQQSKKSSRRVKL</sequence>
<evidence type="ECO:0008006" key="5">
    <source>
        <dbReference type="Google" id="ProtNLM"/>
    </source>
</evidence>
<dbReference type="OMA" id="QHIDECS"/>
<feature type="compositionally biased region" description="Polar residues" evidence="2">
    <location>
        <begin position="441"/>
        <end position="455"/>
    </location>
</feature>
<feature type="region of interest" description="Disordered" evidence="2">
    <location>
        <begin position="441"/>
        <end position="470"/>
    </location>
</feature>
<keyword evidence="1" id="KW-0175">Coiled coil</keyword>
<reference evidence="3" key="1">
    <citation type="submission" date="2025-08" db="UniProtKB">
        <authorList>
            <consortium name="Ensembl"/>
        </authorList>
    </citation>
    <scope>IDENTIFICATION</scope>
</reference>
<dbReference type="STRING" id="41447.ENSSDUP00000008457"/>
<feature type="coiled-coil region" evidence="1">
    <location>
        <begin position="68"/>
        <end position="157"/>
    </location>
</feature>
<keyword evidence="4" id="KW-1185">Reference proteome</keyword>
<name>A0A3B4TQZ2_SERDU</name>
<dbReference type="GeneTree" id="ENSGT01010000224027"/>
<organism evidence="3 4">
    <name type="scientific">Seriola dumerili</name>
    <name type="common">Greater amberjack</name>
    <name type="synonym">Caranx dumerili</name>
    <dbReference type="NCBI Taxonomy" id="41447"/>
    <lineage>
        <taxon>Eukaryota</taxon>
        <taxon>Metazoa</taxon>
        <taxon>Chordata</taxon>
        <taxon>Craniata</taxon>
        <taxon>Vertebrata</taxon>
        <taxon>Euteleostomi</taxon>
        <taxon>Actinopterygii</taxon>
        <taxon>Neopterygii</taxon>
        <taxon>Teleostei</taxon>
        <taxon>Neoteleostei</taxon>
        <taxon>Acanthomorphata</taxon>
        <taxon>Carangaria</taxon>
        <taxon>Carangiformes</taxon>
        <taxon>Carangidae</taxon>
        <taxon>Seriola</taxon>
    </lineage>
</organism>
<feature type="region of interest" description="Disordered" evidence="2">
    <location>
        <begin position="224"/>
        <end position="243"/>
    </location>
</feature>